<reference evidence="2 3" key="1">
    <citation type="journal article" date="2016" name="BMC Genomics">
        <title>Comparative genomics reveals Cyclospora cayetanensis possesses coccidia-like metabolism and invasion components but unique surface antigens.</title>
        <authorList>
            <person name="Liu S."/>
            <person name="Wang L."/>
            <person name="Zheng H."/>
            <person name="Xu Z."/>
            <person name="Roellig D.M."/>
            <person name="Li N."/>
            <person name="Frace M.A."/>
            <person name="Tang K."/>
            <person name="Arrowood M.J."/>
            <person name="Moss D.M."/>
            <person name="Zhang L."/>
            <person name="Feng Y."/>
            <person name="Xiao L."/>
        </authorList>
    </citation>
    <scope>NUCLEOTIDE SEQUENCE [LARGE SCALE GENOMIC DNA]</scope>
    <source>
        <strain evidence="2 3">CHN_HEN01</strain>
    </source>
</reference>
<sequence>MSHTNPEQKNYRVLTRTKDGTPRDTQPEDWWIIGTTNYVVVDPTKPRSSTELMKLPYSPRQQQPAPLAVKGVVRVVSFNSRSKVSMVPSQRKLSGESDMRNTVGGVLGDTYSEASQKASREGKPVDMIERAGSSSTSGGQPVGHLVASHGKQNSAKLLRHLSIGFPRVSQRTSVQLLRYTLSAKPYRKLPSFRDIVRQLQADTQHHRFSKDNSEVQDGSVGSIIEGNPIKASSTESIFRKLAKERLKRSITRLSTRMPTSLCGGPIFDPDTEVHLPGSPLVDIGRLAINAFRRLKQRAHLLHSQTFALQRAAEILQSTTVLAEPEAVQGHAGCLSITRLFDVDDSPSSQNLIGKENLEIHAAMTEGQRQKLEQEAVSAGQQRQQQVESFKRFHEHIRTACECQEMIGSTRSSEFRFALTSFETLMAEWRKPSPSAPLLTAVALACLLFAIAYECCAVGTNRMAAHTLYSLMARNGSGEVNEEFTVRDLRCVVLHSSMMEQLTLIEGTARKIIALVFAHSTSSSLPTAEQFGLPTALNAQLAPPPANSPSLTLDSDMPAVVAAAQQAISALHEAAGRRGDVLMLEHEAKLNRSNQMVSSSKMLLRRLSFTIVELRLYLIKLLALRLALSEAGCVETAWEGIENFDNQAADFLSRIESVS</sequence>
<evidence type="ECO:0000256" key="1">
    <source>
        <dbReference type="SAM" id="MobiDB-lite"/>
    </source>
</evidence>
<organism evidence="2 3">
    <name type="scientific">Cyclospora cayetanensis</name>
    <dbReference type="NCBI Taxonomy" id="88456"/>
    <lineage>
        <taxon>Eukaryota</taxon>
        <taxon>Sar</taxon>
        <taxon>Alveolata</taxon>
        <taxon>Apicomplexa</taxon>
        <taxon>Conoidasida</taxon>
        <taxon>Coccidia</taxon>
        <taxon>Eucoccidiorida</taxon>
        <taxon>Eimeriorina</taxon>
        <taxon>Eimeriidae</taxon>
        <taxon>Cyclospora</taxon>
    </lineage>
</organism>
<feature type="region of interest" description="Disordered" evidence="1">
    <location>
        <begin position="1"/>
        <end position="27"/>
    </location>
</feature>
<dbReference type="Proteomes" id="UP000095192">
    <property type="component" value="Unassembled WGS sequence"/>
</dbReference>
<comment type="caution">
    <text evidence="2">The sequence shown here is derived from an EMBL/GenBank/DDBJ whole genome shotgun (WGS) entry which is preliminary data.</text>
</comment>
<protein>
    <submittedName>
        <fullName evidence="2">Uncharacterized protein</fullName>
    </submittedName>
</protein>
<feature type="compositionally biased region" description="Basic and acidic residues" evidence="1">
    <location>
        <begin position="16"/>
        <end position="26"/>
    </location>
</feature>
<dbReference type="AlphaFoldDB" id="A0A1D3CVP5"/>
<evidence type="ECO:0000313" key="3">
    <source>
        <dbReference type="Proteomes" id="UP000095192"/>
    </source>
</evidence>
<feature type="compositionally biased region" description="Basic and acidic residues" evidence="1">
    <location>
        <begin position="204"/>
        <end position="213"/>
    </location>
</feature>
<keyword evidence="3" id="KW-1185">Reference proteome</keyword>
<accession>A0A1D3CVP5</accession>
<evidence type="ECO:0000313" key="2">
    <source>
        <dbReference type="EMBL" id="OEH75262.1"/>
    </source>
</evidence>
<dbReference type="VEuPathDB" id="ToxoDB:cyc_02715"/>
<dbReference type="EMBL" id="JROU02001780">
    <property type="protein sequence ID" value="OEH75262.1"/>
    <property type="molecule type" value="Genomic_DNA"/>
</dbReference>
<dbReference type="InParanoid" id="A0A1D3CVP5"/>
<feature type="region of interest" description="Disordered" evidence="1">
    <location>
        <begin position="204"/>
        <end position="226"/>
    </location>
</feature>
<proteinExistence type="predicted"/>
<name>A0A1D3CVP5_9EIME</name>
<gene>
    <name evidence="2" type="ORF">cyc_02715</name>
</gene>